<evidence type="ECO:0000259" key="1">
    <source>
        <dbReference type="Pfam" id="PF21347"/>
    </source>
</evidence>
<protein>
    <recommendedName>
        <fullName evidence="1">DUF3108 domain-containing protein</fullName>
    </recommendedName>
</protein>
<dbReference type="Gene3D" id="2.40.360.20">
    <property type="match status" value="1"/>
</dbReference>
<feature type="domain" description="DUF3108" evidence="1">
    <location>
        <begin position="190"/>
        <end position="250"/>
    </location>
</feature>
<gene>
    <name evidence="2" type="ORF">DCMF_28930</name>
</gene>
<reference evidence="2 3" key="1">
    <citation type="submission" date="2016-10" db="EMBL/GenBank/DDBJ databases">
        <title>Complete Genome Sequence of Peptococcaceae strain DCMF.</title>
        <authorList>
            <person name="Edwards R.J."/>
            <person name="Holland S.I."/>
            <person name="Deshpande N.P."/>
            <person name="Wong Y.K."/>
            <person name="Ertan H."/>
            <person name="Manefield M."/>
            <person name="Russell T.L."/>
            <person name="Lee M.J."/>
        </authorList>
    </citation>
    <scope>NUCLEOTIDE SEQUENCE [LARGE SCALE GENOMIC DNA]</scope>
    <source>
        <strain evidence="2 3">DCMF</strain>
    </source>
</reference>
<sequence length="261" mass="29430">MLICPDHGNRYPDPEKSPPGLFSACMFVEAKSQNTVKNKDGGSLMKTSYKLFMIISCLFLFSAGCAARNEAKNFLPLNPGVTWYYDVDIQGEKVEMQVQVGEQKEVEGKLAYPLSYSYHQQALPTQIEYYAVEDKTIMFPRIDNVQGQFAKKPSQVFLKFPLKKGDKWEWSGKLLPLGKKEAVATGTVQAVVQEAETVSTPAQTYKNALRISFTSVFTTQGTNFGIKEDRWYVNKIGMVKEVVYDEKGEQVLIAVLHKIKK</sequence>
<proteinExistence type="predicted"/>
<dbReference type="EMBL" id="CP017634">
    <property type="protein sequence ID" value="ATW28248.1"/>
    <property type="molecule type" value="Genomic_DNA"/>
</dbReference>
<evidence type="ECO:0000313" key="2">
    <source>
        <dbReference type="EMBL" id="ATW28248.1"/>
    </source>
</evidence>
<dbReference type="Proteomes" id="UP000323521">
    <property type="component" value="Chromosome"/>
</dbReference>
<organism evidence="2 3">
    <name type="scientific">Formimonas warabiya</name>
    <dbReference type="NCBI Taxonomy" id="1761012"/>
    <lineage>
        <taxon>Bacteria</taxon>
        <taxon>Bacillati</taxon>
        <taxon>Bacillota</taxon>
        <taxon>Clostridia</taxon>
        <taxon>Eubacteriales</taxon>
        <taxon>Peptococcaceae</taxon>
        <taxon>Candidatus Formimonas</taxon>
    </lineage>
</organism>
<dbReference type="KEGG" id="fwa:DCMF_28930"/>
<dbReference type="AlphaFoldDB" id="A0A3G1L0R3"/>
<evidence type="ECO:0000313" key="3">
    <source>
        <dbReference type="Proteomes" id="UP000323521"/>
    </source>
</evidence>
<name>A0A3G1L0R3_FORW1</name>
<dbReference type="Pfam" id="PF21347">
    <property type="entry name" value="DUF3108_like"/>
    <property type="match status" value="1"/>
</dbReference>
<dbReference type="InterPro" id="IPR049279">
    <property type="entry name" value="DUF3108-like"/>
</dbReference>
<keyword evidence="3" id="KW-1185">Reference proteome</keyword>
<accession>A0A3G1L0R3</accession>